<dbReference type="EMBL" id="JAGYHF010000025">
    <property type="protein sequence ID" value="MBS4081846.1"/>
    <property type="molecule type" value="Genomic_DNA"/>
</dbReference>
<dbReference type="Proteomes" id="UP000676035">
    <property type="component" value="Unassembled WGS sequence"/>
</dbReference>
<evidence type="ECO:0000313" key="1">
    <source>
        <dbReference type="EMBL" id="MBS4081846.1"/>
    </source>
</evidence>
<protein>
    <recommendedName>
        <fullName evidence="3">Phage protein</fullName>
    </recommendedName>
</protein>
<gene>
    <name evidence="1" type="ORF">KFS80_26485</name>
</gene>
<organism evidence="1 2">
    <name type="scientific">Pseudomonas rustica</name>
    <dbReference type="NCBI Taxonomy" id="2827099"/>
    <lineage>
        <taxon>Bacteria</taxon>
        <taxon>Pseudomonadati</taxon>
        <taxon>Pseudomonadota</taxon>
        <taxon>Gammaproteobacteria</taxon>
        <taxon>Pseudomonadales</taxon>
        <taxon>Pseudomonadaceae</taxon>
        <taxon>Pseudomonas</taxon>
    </lineage>
</organism>
<name>A0ABS5N6I6_9PSED</name>
<evidence type="ECO:0008006" key="3">
    <source>
        <dbReference type="Google" id="ProtNLM"/>
    </source>
</evidence>
<proteinExistence type="predicted"/>
<keyword evidence="2" id="KW-1185">Reference proteome</keyword>
<dbReference type="RefSeq" id="WP_212546439.1">
    <property type="nucleotide sequence ID" value="NZ_JAGYHF010000025.1"/>
</dbReference>
<comment type="caution">
    <text evidence="1">The sequence shown here is derived from an EMBL/GenBank/DDBJ whole genome shotgun (WGS) entry which is preliminary data.</text>
</comment>
<reference evidence="1 2" key="1">
    <citation type="submission" date="2021-04" db="EMBL/GenBank/DDBJ databases">
        <title>Pseudomonas rustica sp. nov. isolated from raw milk.</title>
        <authorList>
            <person name="Fiedler G."/>
            <person name="Gieschler S."/>
            <person name="Kabisch J."/>
            <person name="Grimmler C."/>
            <person name="Brinks E."/>
            <person name="Wagner N."/>
            <person name="Hetzer B."/>
            <person name="Franz C.M.A.P."/>
            <person name="Boehnlein C."/>
        </authorList>
    </citation>
    <scope>NUCLEOTIDE SEQUENCE [LARGE SCALE GENOMIC DNA]</scope>
    <source>
        <strain evidence="1 2">MBT-4</strain>
    </source>
</reference>
<evidence type="ECO:0000313" key="2">
    <source>
        <dbReference type="Proteomes" id="UP000676035"/>
    </source>
</evidence>
<accession>A0ABS5N6I6</accession>
<sequence>MDIKTLEALGVSAADLKERIVEQAVHALLYSTGFDDEGDESSYASKFKQQVEKRVQEAVDLKIAALAAEHVLPRVGEMIEAANMMKTNAYGEPKGEPMTFKEYIASRAEVYMSEKVDYNGQSREESKDTYNWRESGPRLTVLMKLYIKDTLEKSAKNAINDVNKVIAKNIELAAKDAIQACAAAIKVSATI</sequence>